<dbReference type="InterPro" id="IPR006054">
    <property type="entry name" value="DnaQ"/>
</dbReference>
<dbReference type="GO" id="GO:0004527">
    <property type="term" value="F:exonuclease activity"/>
    <property type="evidence" value="ECO:0007669"/>
    <property type="project" value="UniProtKB-KW"/>
</dbReference>
<name>A0ABY1ZIP9_9GAMM</name>
<accession>A0ABY1ZIP9</accession>
<dbReference type="SUPFAM" id="SSF53098">
    <property type="entry name" value="Ribonuclease H-like"/>
    <property type="match status" value="1"/>
</dbReference>
<evidence type="ECO:0000256" key="1">
    <source>
        <dbReference type="ARBA" id="ARBA00012417"/>
    </source>
</evidence>
<keyword evidence="8" id="KW-1185">Reference proteome</keyword>
<evidence type="ECO:0000256" key="2">
    <source>
        <dbReference type="ARBA" id="ARBA00022722"/>
    </source>
</evidence>
<dbReference type="InterPro" id="IPR013520">
    <property type="entry name" value="Ribonucl_H"/>
</dbReference>
<dbReference type="PANTHER" id="PTHR30231">
    <property type="entry name" value="DNA POLYMERASE III SUBUNIT EPSILON"/>
    <property type="match status" value="1"/>
</dbReference>
<organism evidence="7 8">
    <name type="scientific">Marinobacter halodurans</name>
    <dbReference type="NCBI Taxonomy" id="2528979"/>
    <lineage>
        <taxon>Bacteria</taxon>
        <taxon>Pseudomonadati</taxon>
        <taxon>Pseudomonadota</taxon>
        <taxon>Gammaproteobacteria</taxon>
        <taxon>Pseudomonadales</taxon>
        <taxon>Marinobacteraceae</taxon>
        <taxon>Marinobacter</taxon>
    </lineage>
</organism>
<dbReference type="EC" id="2.7.7.7" evidence="1"/>
<proteinExistence type="predicted"/>
<feature type="domain" description="Exonuclease" evidence="6">
    <location>
        <begin position="43"/>
        <end position="213"/>
    </location>
</feature>
<dbReference type="CDD" id="cd06127">
    <property type="entry name" value="DEDDh"/>
    <property type="match status" value="1"/>
</dbReference>
<dbReference type="Proteomes" id="UP000313645">
    <property type="component" value="Unassembled WGS sequence"/>
</dbReference>
<dbReference type="NCBIfam" id="TIGR00573">
    <property type="entry name" value="dnaq"/>
    <property type="match status" value="1"/>
</dbReference>
<evidence type="ECO:0000256" key="3">
    <source>
        <dbReference type="ARBA" id="ARBA00022801"/>
    </source>
</evidence>
<gene>
    <name evidence="7" type="ORF">EZI54_13545</name>
</gene>
<dbReference type="InterPro" id="IPR036397">
    <property type="entry name" value="RNaseH_sf"/>
</dbReference>
<evidence type="ECO:0000256" key="5">
    <source>
        <dbReference type="ARBA" id="ARBA00049244"/>
    </source>
</evidence>
<sequence>MTALFEHLRHWLSRRRRSSARHPNTADLPSPRRLDSTAFADQRLIVLDLETTGLNPARDEVIAIGAVAIDRMSIPLGNQFDLILRRPELDIRETVLIHGIGPESLQRGHETEDALLRLLQWMNGDPILAFHAAFDRRFLEKALKKQLGYTASHAWLDVAEILPALFPDATAGKGRLDDWVDRFGLTVSERHHAAADAMATAELALIALRYASRKNIHSLADLDATLRVGRRIQQLKNH</sequence>
<dbReference type="Pfam" id="PF00929">
    <property type="entry name" value="RNase_T"/>
    <property type="match status" value="1"/>
</dbReference>
<evidence type="ECO:0000313" key="8">
    <source>
        <dbReference type="Proteomes" id="UP000313645"/>
    </source>
</evidence>
<dbReference type="InterPro" id="IPR012337">
    <property type="entry name" value="RNaseH-like_sf"/>
</dbReference>
<keyword evidence="2" id="KW-0540">Nuclease</keyword>
<comment type="catalytic activity">
    <reaction evidence="5">
        <text>DNA(n) + a 2'-deoxyribonucleoside 5'-triphosphate = DNA(n+1) + diphosphate</text>
        <dbReference type="Rhea" id="RHEA:22508"/>
        <dbReference type="Rhea" id="RHEA-COMP:17339"/>
        <dbReference type="Rhea" id="RHEA-COMP:17340"/>
        <dbReference type="ChEBI" id="CHEBI:33019"/>
        <dbReference type="ChEBI" id="CHEBI:61560"/>
        <dbReference type="ChEBI" id="CHEBI:173112"/>
        <dbReference type="EC" id="2.7.7.7"/>
    </reaction>
</comment>
<dbReference type="SMART" id="SM00479">
    <property type="entry name" value="EXOIII"/>
    <property type="match status" value="1"/>
</dbReference>
<dbReference type="PANTHER" id="PTHR30231:SF4">
    <property type="entry name" value="PROTEIN NEN2"/>
    <property type="match status" value="1"/>
</dbReference>
<dbReference type="EMBL" id="SJDL01000021">
    <property type="protein sequence ID" value="TBW54438.1"/>
    <property type="molecule type" value="Genomic_DNA"/>
</dbReference>
<dbReference type="Gene3D" id="3.30.420.10">
    <property type="entry name" value="Ribonuclease H-like superfamily/Ribonuclease H"/>
    <property type="match status" value="1"/>
</dbReference>
<reference evidence="7 8" key="1">
    <citation type="submission" date="2019-02" db="EMBL/GenBank/DDBJ databases">
        <title>Marinobacter halodurans sp. nov., a marine bacterium isolated from sea tidal flat.</title>
        <authorList>
            <person name="Yoo Y."/>
            <person name="Lee D.W."/>
            <person name="Kim B.S."/>
            <person name="Kim J.-J."/>
        </authorList>
    </citation>
    <scope>NUCLEOTIDE SEQUENCE [LARGE SCALE GENOMIC DNA]</scope>
    <source>
        <strain evidence="7 8">YJ-S3-2</strain>
    </source>
</reference>
<protein>
    <recommendedName>
        <fullName evidence="1">DNA-directed DNA polymerase</fullName>
        <ecNumber evidence="1">2.7.7.7</ecNumber>
    </recommendedName>
</protein>
<evidence type="ECO:0000313" key="7">
    <source>
        <dbReference type="EMBL" id="TBW54438.1"/>
    </source>
</evidence>
<evidence type="ECO:0000256" key="4">
    <source>
        <dbReference type="ARBA" id="ARBA00022839"/>
    </source>
</evidence>
<evidence type="ECO:0000259" key="6">
    <source>
        <dbReference type="SMART" id="SM00479"/>
    </source>
</evidence>
<comment type="caution">
    <text evidence="7">The sequence shown here is derived from an EMBL/GenBank/DDBJ whole genome shotgun (WGS) entry which is preliminary data.</text>
</comment>
<keyword evidence="4 7" id="KW-0269">Exonuclease</keyword>
<keyword evidence="3" id="KW-0378">Hydrolase</keyword>